<name>A0A484N9R5_9ASTE</name>
<dbReference type="AlphaFoldDB" id="A0A484N9R5"/>
<dbReference type="OrthoDB" id="1750169at2759"/>
<evidence type="ECO:0000313" key="3">
    <source>
        <dbReference type="Proteomes" id="UP000595140"/>
    </source>
</evidence>
<dbReference type="EMBL" id="OOIL02006492">
    <property type="protein sequence ID" value="VFQ97307.1"/>
    <property type="molecule type" value="Genomic_DNA"/>
</dbReference>
<keyword evidence="1" id="KW-1133">Transmembrane helix</keyword>
<accession>A0A484N9R5</accession>
<organism evidence="2 3">
    <name type="scientific">Cuscuta campestris</name>
    <dbReference type="NCBI Taxonomy" id="132261"/>
    <lineage>
        <taxon>Eukaryota</taxon>
        <taxon>Viridiplantae</taxon>
        <taxon>Streptophyta</taxon>
        <taxon>Embryophyta</taxon>
        <taxon>Tracheophyta</taxon>
        <taxon>Spermatophyta</taxon>
        <taxon>Magnoliopsida</taxon>
        <taxon>eudicotyledons</taxon>
        <taxon>Gunneridae</taxon>
        <taxon>Pentapetalae</taxon>
        <taxon>asterids</taxon>
        <taxon>lamiids</taxon>
        <taxon>Solanales</taxon>
        <taxon>Convolvulaceae</taxon>
        <taxon>Cuscuteae</taxon>
        <taxon>Cuscuta</taxon>
        <taxon>Cuscuta subgen. Grammica</taxon>
        <taxon>Cuscuta sect. Cleistogrammica</taxon>
    </lineage>
</organism>
<keyword evidence="1" id="KW-0812">Transmembrane</keyword>
<gene>
    <name evidence="2" type="ORF">CCAM_LOCUS39083</name>
</gene>
<proteinExistence type="predicted"/>
<reference evidence="2 3" key="1">
    <citation type="submission" date="2018-04" db="EMBL/GenBank/DDBJ databases">
        <authorList>
            <person name="Vogel A."/>
        </authorList>
    </citation>
    <scope>NUCLEOTIDE SEQUENCE [LARGE SCALE GENOMIC DNA]</scope>
</reference>
<evidence type="ECO:0000313" key="2">
    <source>
        <dbReference type="EMBL" id="VFQ97307.1"/>
    </source>
</evidence>
<dbReference type="Proteomes" id="UP000595140">
    <property type="component" value="Unassembled WGS sequence"/>
</dbReference>
<feature type="transmembrane region" description="Helical" evidence="1">
    <location>
        <begin position="95"/>
        <end position="114"/>
    </location>
</feature>
<evidence type="ECO:0000256" key="1">
    <source>
        <dbReference type="SAM" id="Phobius"/>
    </source>
</evidence>
<protein>
    <submittedName>
        <fullName evidence="2">Uncharacterized protein</fullName>
    </submittedName>
</protein>
<keyword evidence="3" id="KW-1185">Reference proteome</keyword>
<sequence length="174" mass="20165">MEILEVFRRDSPFGAFLDVQLVPPPAMLWQLMVRETNVEGEKELESGYEEKYDKDSLRVFVEENWSKSVVCYTSIVERFSKLCRLLDDEGKKEYALQWIVKVATLMFVVLVLIGHAKKDAPVQKWILGDMGILGVPPYPIFGEGLSFRNEEACQRQENIQHPLLHWLSPPLIRE</sequence>
<keyword evidence="1" id="KW-0472">Membrane</keyword>